<dbReference type="SUPFAM" id="SSF46785">
    <property type="entry name" value="Winged helix' DNA-binding domain"/>
    <property type="match status" value="1"/>
</dbReference>
<organism evidence="6 7">
    <name type="scientific">Pandoraea sputorum</name>
    <dbReference type="NCBI Taxonomy" id="93222"/>
    <lineage>
        <taxon>Bacteria</taxon>
        <taxon>Pseudomonadati</taxon>
        <taxon>Pseudomonadota</taxon>
        <taxon>Betaproteobacteria</taxon>
        <taxon>Burkholderiales</taxon>
        <taxon>Burkholderiaceae</taxon>
        <taxon>Pandoraea</taxon>
    </lineage>
</organism>
<dbReference type="KEGG" id="pspu:NA29_23290"/>
<dbReference type="Gene3D" id="3.40.190.10">
    <property type="entry name" value="Periplasmic binding protein-like II"/>
    <property type="match status" value="2"/>
</dbReference>
<sequence length="335" mass="37368">MKQVNMTTVDLNLLRTFLVIWDVRSLTVAADRLHVSQPAVSHALRRLREVFDDPLFVRTALSMEPTPAAMRLHSPIQEAFALIRGALVKHVRFEPVSAMRTFRLAMSDMAQLHVLPALMHVLSARAPNVAVQVQQLPVDLITTALRKGDIDLALGYLAEPGQECRFDRLREDEFVCMLRAEHPFGASELTTDDVNRLQFVHSCTNTTGHHSAMEAAFRNAGIQLNIALQVPQFTIAPQVVATTDLAFILPQAIAEQVNRNGTYRLLRLPLALPPITVGVYSHDQFAEDDGIDWLRAVLIELFSSSPENPWSTQRPPGMRLDTVTASSLEKRCLKA</sequence>
<evidence type="ECO:0000259" key="5">
    <source>
        <dbReference type="PROSITE" id="PS50931"/>
    </source>
</evidence>
<dbReference type="OrthoDB" id="5495633at2"/>
<evidence type="ECO:0000256" key="1">
    <source>
        <dbReference type="ARBA" id="ARBA00009437"/>
    </source>
</evidence>
<name>A0A239SRH2_9BURK</name>
<dbReference type="InterPro" id="IPR036390">
    <property type="entry name" value="WH_DNA-bd_sf"/>
</dbReference>
<dbReference type="RefSeq" id="WP_072633332.1">
    <property type="nucleotide sequence ID" value="NZ_CABPRX010000013.1"/>
</dbReference>
<dbReference type="InterPro" id="IPR050389">
    <property type="entry name" value="LysR-type_TF"/>
</dbReference>
<dbReference type="Pfam" id="PF00126">
    <property type="entry name" value="HTH_1"/>
    <property type="match status" value="1"/>
</dbReference>
<evidence type="ECO:0000256" key="4">
    <source>
        <dbReference type="ARBA" id="ARBA00023163"/>
    </source>
</evidence>
<accession>A0A239SRH2</accession>
<evidence type="ECO:0000313" key="7">
    <source>
        <dbReference type="Proteomes" id="UP000215126"/>
    </source>
</evidence>
<dbReference type="InterPro" id="IPR036388">
    <property type="entry name" value="WH-like_DNA-bd_sf"/>
</dbReference>
<dbReference type="EMBL" id="LT906435">
    <property type="protein sequence ID" value="SNU87448.1"/>
    <property type="molecule type" value="Genomic_DNA"/>
</dbReference>
<dbReference type="SUPFAM" id="SSF53850">
    <property type="entry name" value="Periplasmic binding protein-like II"/>
    <property type="match status" value="1"/>
</dbReference>
<feature type="domain" description="HTH lysR-type" evidence="5">
    <location>
        <begin position="9"/>
        <end position="66"/>
    </location>
</feature>
<dbReference type="InterPro" id="IPR005119">
    <property type="entry name" value="LysR_subst-bd"/>
</dbReference>
<dbReference type="GeneID" id="88096441"/>
<dbReference type="PROSITE" id="PS50931">
    <property type="entry name" value="HTH_LYSR"/>
    <property type="match status" value="1"/>
</dbReference>
<keyword evidence="3" id="KW-0238">DNA-binding</keyword>
<proteinExistence type="inferred from homology"/>
<dbReference type="Pfam" id="PF03466">
    <property type="entry name" value="LysR_substrate"/>
    <property type="match status" value="1"/>
</dbReference>
<evidence type="ECO:0000313" key="6">
    <source>
        <dbReference type="EMBL" id="SNU87448.1"/>
    </source>
</evidence>
<evidence type="ECO:0000256" key="2">
    <source>
        <dbReference type="ARBA" id="ARBA00023015"/>
    </source>
</evidence>
<dbReference type="PANTHER" id="PTHR30118">
    <property type="entry name" value="HTH-TYPE TRANSCRIPTIONAL REGULATOR LEUO-RELATED"/>
    <property type="match status" value="1"/>
</dbReference>
<dbReference type="GO" id="GO:0003677">
    <property type="term" value="F:DNA binding"/>
    <property type="evidence" value="ECO:0007669"/>
    <property type="project" value="UniProtKB-KW"/>
</dbReference>
<dbReference type="Proteomes" id="UP000215126">
    <property type="component" value="Chromosome 1"/>
</dbReference>
<comment type="similarity">
    <text evidence="1">Belongs to the LysR transcriptional regulatory family.</text>
</comment>
<protein>
    <submittedName>
        <fullName evidence="6">Symbiotic regulator homolog 1</fullName>
    </submittedName>
</protein>
<keyword evidence="4" id="KW-0804">Transcription</keyword>
<gene>
    <name evidence="6" type="primary">syrM1_4</name>
    <name evidence="6" type="ORF">SAMEA4530655_03842</name>
</gene>
<evidence type="ECO:0000256" key="3">
    <source>
        <dbReference type="ARBA" id="ARBA00023125"/>
    </source>
</evidence>
<dbReference type="PANTHER" id="PTHR30118:SF15">
    <property type="entry name" value="TRANSCRIPTIONAL REGULATORY PROTEIN"/>
    <property type="match status" value="1"/>
</dbReference>
<dbReference type="GO" id="GO:0003700">
    <property type="term" value="F:DNA-binding transcription factor activity"/>
    <property type="evidence" value="ECO:0007669"/>
    <property type="project" value="InterPro"/>
</dbReference>
<dbReference type="InterPro" id="IPR000847">
    <property type="entry name" value="LysR_HTH_N"/>
</dbReference>
<reference evidence="6 7" key="1">
    <citation type="submission" date="2017-06" db="EMBL/GenBank/DDBJ databases">
        <authorList>
            <consortium name="Pathogen Informatics"/>
        </authorList>
    </citation>
    <scope>NUCLEOTIDE SEQUENCE [LARGE SCALE GENOMIC DNA]</scope>
    <source>
        <strain evidence="6 7">NCTC13161</strain>
    </source>
</reference>
<dbReference type="Gene3D" id="1.10.10.10">
    <property type="entry name" value="Winged helix-like DNA-binding domain superfamily/Winged helix DNA-binding domain"/>
    <property type="match status" value="1"/>
</dbReference>
<dbReference type="PRINTS" id="PR00039">
    <property type="entry name" value="HTHLYSR"/>
</dbReference>
<dbReference type="AlphaFoldDB" id="A0A239SRH2"/>
<keyword evidence="7" id="KW-1185">Reference proteome</keyword>
<keyword evidence="2" id="KW-0805">Transcription regulation</keyword>